<accession>A0AAV4APA6</accession>
<proteinExistence type="predicted"/>
<protein>
    <submittedName>
        <fullName evidence="1">Uncharacterized protein</fullName>
    </submittedName>
</protein>
<evidence type="ECO:0000313" key="1">
    <source>
        <dbReference type="EMBL" id="GFO09185.1"/>
    </source>
</evidence>
<name>A0AAV4APA6_9GAST</name>
<gene>
    <name evidence="1" type="ORF">PoB_003569000</name>
</gene>
<dbReference type="Proteomes" id="UP000735302">
    <property type="component" value="Unassembled WGS sequence"/>
</dbReference>
<dbReference type="EMBL" id="BLXT01004061">
    <property type="protein sequence ID" value="GFO09185.1"/>
    <property type="molecule type" value="Genomic_DNA"/>
</dbReference>
<dbReference type="AlphaFoldDB" id="A0AAV4APA6"/>
<evidence type="ECO:0000313" key="2">
    <source>
        <dbReference type="Proteomes" id="UP000735302"/>
    </source>
</evidence>
<reference evidence="1 2" key="1">
    <citation type="journal article" date="2021" name="Elife">
        <title>Chloroplast acquisition without the gene transfer in kleptoplastic sea slugs, Plakobranchus ocellatus.</title>
        <authorList>
            <person name="Maeda T."/>
            <person name="Takahashi S."/>
            <person name="Yoshida T."/>
            <person name="Shimamura S."/>
            <person name="Takaki Y."/>
            <person name="Nagai Y."/>
            <person name="Toyoda A."/>
            <person name="Suzuki Y."/>
            <person name="Arimoto A."/>
            <person name="Ishii H."/>
            <person name="Satoh N."/>
            <person name="Nishiyama T."/>
            <person name="Hasebe M."/>
            <person name="Maruyama T."/>
            <person name="Minagawa J."/>
            <person name="Obokata J."/>
            <person name="Shigenobu S."/>
        </authorList>
    </citation>
    <scope>NUCLEOTIDE SEQUENCE [LARGE SCALE GENOMIC DNA]</scope>
</reference>
<keyword evidence="2" id="KW-1185">Reference proteome</keyword>
<sequence>MLELQGLKYSIPSLQKQPNNSTTLAHVPKILRCKASAQGLNDDKTKNFNEARESSGYYKDRLLRCSAVVPCACKTLTAAVRYGKEKMVRTTVCRLCETSTAPTSYLTVGVEWDKGSLLERHYHLGGSMG</sequence>
<organism evidence="1 2">
    <name type="scientific">Plakobranchus ocellatus</name>
    <dbReference type="NCBI Taxonomy" id="259542"/>
    <lineage>
        <taxon>Eukaryota</taxon>
        <taxon>Metazoa</taxon>
        <taxon>Spiralia</taxon>
        <taxon>Lophotrochozoa</taxon>
        <taxon>Mollusca</taxon>
        <taxon>Gastropoda</taxon>
        <taxon>Heterobranchia</taxon>
        <taxon>Euthyneura</taxon>
        <taxon>Panpulmonata</taxon>
        <taxon>Sacoglossa</taxon>
        <taxon>Placobranchoidea</taxon>
        <taxon>Plakobranchidae</taxon>
        <taxon>Plakobranchus</taxon>
    </lineage>
</organism>
<comment type="caution">
    <text evidence="1">The sequence shown here is derived from an EMBL/GenBank/DDBJ whole genome shotgun (WGS) entry which is preliminary data.</text>
</comment>